<sequence length="191" mass="21206">MSIAGSGWGAEQQEWDQVKEREKQTRPASGRNCDNYSLTQMLLCYTSLFFRLSGCNLSKRSCEALSSVLSSQSSSLRELDLSNNDLEDSGVKILSAGLENPHCKLETLRLSDCLITEEGCASLIPALSSNHPYLRVLDLSYNHPGDLGVKLLSAGLEDPHWRLDTLRYGEACCSQRQSLMEEEVGILLINY</sequence>
<dbReference type="SMART" id="SM00368">
    <property type="entry name" value="LRR_RI"/>
    <property type="match status" value="4"/>
</dbReference>
<proteinExistence type="predicted"/>
<dbReference type="InterPro" id="IPR032675">
    <property type="entry name" value="LRR_dom_sf"/>
</dbReference>
<keyword evidence="1" id="KW-0433">Leucine-rich repeat</keyword>
<evidence type="ECO:0000256" key="1">
    <source>
        <dbReference type="ARBA" id="ARBA00022614"/>
    </source>
</evidence>
<evidence type="ECO:0008006" key="6">
    <source>
        <dbReference type="Google" id="ProtNLM"/>
    </source>
</evidence>
<dbReference type="PANTHER" id="PTHR24106">
    <property type="entry name" value="NACHT, LRR AND CARD DOMAINS-CONTAINING"/>
    <property type="match status" value="1"/>
</dbReference>
<evidence type="ECO:0000313" key="4">
    <source>
        <dbReference type="Ensembl" id="ENSATEP00000009289.3"/>
    </source>
</evidence>
<dbReference type="Gene3D" id="3.80.10.10">
    <property type="entry name" value="Ribonuclease Inhibitor"/>
    <property type="match status" value="1"/>
</dbReference>
<feature type="region of interest" description="Disordered" evidence="3">
    <location>
        <begin position="1"/>
        <end position="30"/>
    </location>
</feature>
<organism evidence="4 5">
    <name type="scientific">Anabas testudineus</name>
    <name type="common">Climbing perch</name>
    <name type="synonym">Anthias testudineus</name>
    <dbReference type="NCBI Taxonomy" id="64144"/>
    <lineage>
        <taxon>Eukaryota</taxon>
        <taxon>Metazoa</taxon>
        <taxon>Chordata</taxon>
        <taxon>Craniata</taxon>
        <taxon>Vertebrata</taxon>
        <taxon>Euteleostomi</taxon>
        <taxon>Actinopterygii</taxon>
        <taxon>Neopterygii</taxon>
        <taxon>Teleostei</taxon>
        <taxon>Neoteleostei</taxon>
        <taxon>Acanthomorphata</taxon>
        <taxon>Anabantaria</taxon>
        <taxon>Anabantiformes</taxon>
        <taxon>Anabantoidei</taxon>
        <taxon>Anabantidae</taxon>
        <taxon>Anabas</taxon>
    </lineage>
</organism>
<dbReference type="AlphaFoldDB" id="A0A3Q1HPG2"/>
<dbReference type="InParanoid" id="A0A3Q1HPG2"/>
<reference evidence="4" key="3">
    <citation type="submission" date="2025-09" db="UniProtKB">
        <authorList>
            <consortium name="Ensembl"/>
        </authorList>
    </citation>
    <scope>IDENTIFICATION</scope>
</reference>
<keyword evidence="2" id="KW-0677">Repeat</keyword>
<evidence type="ECO:0000313" key="5">
    <source>
        <dbReference type="Proteomes" id="UP000265040"/>
    </source>
</evidence>
<dbReference type="Ensembl" id="ENSATET00000009449.3">
    <property type="protein sequence ID" value="ENSATEP00000009289.3"/>
    <property type="gene ID" value="ENSATEG00000033078.1"/>
</dbReference>
<evidence type="ECO:0000256" key="3">
    <source>
        <dbReference type="SAM" id="MobiDB-lite"/>
    </source>
</evidence>
<evidence type="ECO:0000256" key="2">
    <source>
        <dbReference type="ARBA" id="ARBA00022737"/>
    </source>
</evidence>
<reference evidence="4" key="1">
    <citation type="submission" date="2021-04" db="EMBL/GenBank/DDBJ databases">
        <authorList>
            <consortium name="Wellcome Sanger Institute Data Sharing"/>
        </authorList>
    </citation>
    <scope>NUCLEOTIDE SEQUENCE [LARGE SCALE GENOMIC DNA]</scope>
</reference>
<dbReference type="GeneTree" id="ENSGT01120000271898"/>
<name>A0A3Q1HPG2_ANATE</name>
<reference evidence="4" key="2">
    <citation type="submission" date="2025-08" db="UniProtKB">
        <authorList>
            <consortium name="Ensembl"/>
        </authorList>
    </citation>
    <scope>IDENTIFICATION</scope>
</reference>
<dbReference type="Proteomes" id="UP000265040">
    <property type="component" value="Chromosome 18"/>
</dbReference>
<dbReference type="Pfam" id="PF13516">
    <property type="entry name" value="LRR_6"/>
    <property type="match status" value="3"/>
</dbReference>
<protein>
    <recommendedName>
        <fullName evidence="6">SPRY-associated domain-containing protein</fullName>
    </recommendedName>
</protein>
<accession>A0A3Q1HPG2</accession>
<dbReference type="InterPro" id="IPR001611">
    <property type="entry name" value="Leu-rich_rpt"/>
</dbReference>
<dbReference type="InterPro" id="IPR051261">
    <property type="entry name" value="NLR"/>
</dbReference>
<feature type="compositionally biased region" description="Basic and acidic residues" evidence="3">
    <location>
        <begin position="16"/>
        <end position="25"/>
    </location>
</feature>
<keyword evidence="5" id="KW-1185">Reference proteome</keyword>
<dbReference type="SUPFAM" id="SSF52047">
    <property type="entry name" value="RNI-like"/>
    <property type="match status" value="1"/>
</dbReference>